<dbReference type="GO" id="GO:0005737">
    <property type="term" value="C:cytoplasm"/>
    <property type="evidence" value="ECO:0007669"/>
    <property type="project" value="InterPro"/>
</dbReference>
<keyword evidence="1 4" id="KW-0378">Hydrolase</keyword>
<accession>A0A2K8N855</accession>
<reference evidence="8" key="1">
    <citation type="submission" date="2017-11" db="EMBL/GenBank/DDBJ databases">
        <title>Complete Genome Sequence of Kyrpidia sp. Strain EA-1, a thermophilic, hydrogen-oxidizing Bacterium, isolated from the Azores.</title>
        <authorList>
            <person name="Reiner J.E."/>
            <person name="Lapp C.J."/>
            <person name="Bunk B."/>
            <person name="Gescher J."/>
        </authorList>
    </citation>
    <scope>NUCLEOTIDE SEQUENCE [LARGE SCALE GENOMIC DNA]</scope>
    <source>
        <strain evidence="8">EA-1</strain>
    </source>
</reference>
<dbReference type="KEGG" id="kyr:CVV65_08805"/>
<proteinExistence type="predicted"/>
<dbReference type="GO" id="GO:0006935">
    <property type="term" value="P:chemotaxis"/>
    <property type="evidence" value="ECO:0007669"/>
    <property type="project" value="UniProtKB-UniRule"/>
</dbReference>
<dbReference type="Pfam" id="PF01339">
    <property type="entry name" value="CheB_methylest"/>
    <property type="match status" value="1"/>
</dbReference>
<evidence type="ECO:0000256" key="1">
    <source>
        <dbReference type="ARBA" id="ARBA00022801"/>
    </source>
</evidence>
<feature type="active site" evidence="4">
    <location>
        <position position="69"/>
    </location>
</feature>
<feature type="region of interest" description="Disordered" evidence="5">
    <location>
        <begin position="1"/>
        <end position="26"/>
    </location>
</feature>
<evidence type="ECO:0000313" key="7">
    <source>
        <dbReference type="EMBL" id="ATY85007.1"/>
    </source>
</evidence>
<evidence type="ECO:0000259" key="6">
    <source>
        <dbReference type="PROSITE" id="PS50122"/>
    </source>
</evidence>
<dbReference type="PANTHER" id="PTHR42872:SF6">
    <property type="entry name" value="PROTEIN-GLUTAMATE METHYLESTERASE_PROTEIN-GLUTAMINE GLUTAMINASE"/>
    <property type="match status" value="1"/>
</dbReference>
<dbReference type="CDD" id="cd16432">
    <property type="entry name" value="CheB_Rec"/>
    <property type="match status" value="1"/>
</dbReference>
<evidence type="ECO:0000256" key="5">
    <source>
        <dbReference type="SAM" id="MobiDB-lite"/>
    </source>
</evidence>
<dbReference type="Proteomes" id="UP000231932">
    <property type="component" value="Chromosome"/>
</dbReference>
<dbReference type="InterPro" id="IPR000673">
    <property type="entry name" value="Sig_transdc_resp-reg_Me-estase"/>
</dbReference>
<dbReference type="GO" id="GO:0000156">
    <property type="term" value="F:phosphorelay response regulator activity"/>
    <property type="evidence" value="ECO:0007669"/>
    <property type="project" value="InterPro"/>
</dbReference>
<dbReference type="EC" id="3.1.1.61" evidence="2"/>
<keyword evidence="4" id="KW-0145">Chemotaxis</keyword>
<evidence type="ECO:0000256" key="4">
    <source>
        <dbReference type="PROSITE-ProRule" id="PRU00050"/>
    </source>
</evidence>
<feature type="active site" evidence="4">
    <location>
        <position position="165"/>
    </location>
</feature>
<protein>
    <recommendedName>
        <fullName evidence="2">protein-glutamate methylesterase</fullName>
        <ecNumber evidence="2">3.1.1.61</ecNumber>
    </recommendedName>
</protein>
<dbReference type="PROSITE" id="PS50122">
    <property type="entry name" value="CHEB"/>
    <property type="match status" value="1"/>
</dbReference>
<gene>
    <name evidence="7" type="ORF">CVV65_08805</name>
</gene>
<keyword evidence="8" id="KW-1185">Reference proteome</keyword>
<dbReference type="PANTHER" id="PTHR42872">
    <property type="entry name" value="PROTEIN-GLUTAMATE METHYLESTERASE/PROTEIN-GLUTAMINE GLUTAMINASE"/>
    <property type="match status" value="1"/>
</dbReference>
<evidence type="ECO:0000256" key="3">
    <source>
        <dbReference type="ARBA" id="ARBA00048267"/>
    </source>
</evidence>
<dbReference type="SUPFAM" id="SSF52738">
    <property type="entry name" value="Methylesterase CheB, C-terminal domain"/>
    <property type="match status" value="1"/>
</dbReference>
<evidence type="ECO:0000256" key="2">
    <source>
        <dbReference type="ARBA" id="ARBA00039140"/>
    </source>
</evidence>
<dbReference type="EMBL" id="CP024955">
    <property type="protein sequence ID" value="ATY85007.1"/>
    <property type="molecule type" value="Genomic_DNA"/>
</dbReference>
<sequence length="223" mass="23707">MSLRQRAPRVGAAGASSSGNCSMPSGADKRWGAAELVVMGASTGGPTALASILSGLPKTFPLPIAVVQHMPEAFTRTFAARLNQESSLQVFEAAKGNRLRPGTVAIAPGGRQMRVHRDLEGWFVELGEETPWHNHVPSVDVLFDSAARAAHQPVIAVLLTGMGKDGAEGMEKIHRRGGITIAQSKESSVVFGMPRAAIERGCVDYVADLEEIPALLMKLSMNR</sequence>
<dbReference type="AlphaFoldDB" id="A0A2K8N855"/>
<feature type="active site" evidence="4">
    <location>
        <position position="42"/>
    </location>
</feature>
<dbReference type="InterPro" id="IPR035909">
    <property type="entry name" value="CheB_C"/>
</dbReference>
<feature type="domain" description="CheB-type methylesterase" evidence="6">
    <location>
        <begin position="30"/>
        <end position="217"/>
    </location>
</feature>
<evidence type="ECO:0000313" key="8">
    <source>
        <dbReference type="Proteomes" id="UP000231932"/>
    </source>
</evidence>
<name>A0A2K8N855_9BACL</name>
<dbReference type="GO" id="GO:0008984">
    <property type="term" value="F:protein-glutamate methylesterase activity"/>
    <property type="evidence" value="ECO:0007669"/>
    <property type="project" value="UniProtKB-EC"/>
</dbReference>
<dbReference type="Gene3D" id="3.40.50.180">
    <property type="entry name" value="Methylesterase CheB, C-terminal domain"/>
    <property type="match status" value="1"/>
</dbReference>
<comment type="catalytic activity">
    <reaction evidence="3">
        <text>[protein]-L-glutamate 5-O-methyl ester + H2O = L-glutamyl-[protein] + methanol + H(+)</text>
        <dbReference type="Rhea" id="RHEA:23236"/>
        <dbReference type="Rhea" id="RHEA-COMP:10208"/>
        <dbReference type="Rhea" id="RHEA-COMP:10311"/>
        <dbReference type="ChEBI" id="CHEBI:15377"/>
        <dbReference type="ChEBI" id="CHEBI:15378"/>
        <dbReference type="ChEBI" id="CHEBI:17790"/>
        <dbReference type="ChEBI" id="CHEBI:29973"/>
        <dbReference type="ChEBI" id="CHEBI:82795"/>
        <dbReference type="EC" id="3.1.1.61"/>
    </reaction>
</comment>
<organism evidence="7 8">
    <name type="scientific">Kyrpidia spormannii</name>
    <dbReference type="NCBI Taxonomy" id="2055160"/>
    <lineage>
        <taxon>Bacteria</taxon>
        <taxon>Bacillati</taxon>
        <taxon>Bacillota</taxon>
        <taxon>Bacilli</taxon>
        <taxon>Bacillales</taxon>
        <taxon>Alicyclobacillaceae</taxon>
        <taxon>Kyrpidia</taxon>
    </lineage>
</organism>